<dbReference type="SUPFAM" id="SSF51182">
    <property type="entry name" value="RmlC-like cupins"/>
    <property type="match status" value="1"/>
</dbReference>
<dbReference type="CDD" id="cd06121">
    <property type="entry name" value="cupin_YML079wp"/>
    <property type="match status" value="1"/>
</dbReference>
<sequence length="234" mass="25849">KNPKSHPPPAPNSSLSPHSLRIRGEVCASLVSGGVEKERMETAPEHSTTQVVAMLDLKIHPEGGFYNETFRDSSIILTKSQLPPQYKVDRPVSTAIYFLLPSGSVSHLHRIPCAETWHFYMGEPLTVFELHNGGEVKYTVLGTDLESGQLPQYTVPPYVWFGSFPTKDVESYSPDGSSIALAPGRDTDRHYSLVGCTCAPAFQFQDFEMAKYDEIAGLAPKAEPFIRYLCNQAA</sequence>
<gene>
    <name evidence="2" type="primary">YML079W_1</name>
    <name evidence="2" type="ORF">g.41939</name>
</gene>
<dbReference type="PANTHER" id="PTHR33387:SF3">
    <property type="entry name" value="DUF985 DOMAIN-CONTAINING PROTEIN"/>
    <property type="match status" value="1"/>
</dbReference>
<protein>
    <submittedName>
        <fullName evidence="2">Uncharacterized protein YML079W</fullName>
    </submittedName>
</protein>
<dbReference type="InterPro" id="IPR011051">
    <property type="entry name" value="RmlC_Cupin_sf"/>
</dbReference>
<dbReference type="InterPro" id="IPR039935">
    <property type="entry name" value="YML079W-like"/>
</dbReference>
<name>A0A1D1YL55_9ARAE</name>
<feature type="domain" description="DUF985" evidence="1">
    <location>
        <begin position="50"/>
        <end position="210"/>
    </location>
</feature>
<dbReference type="Pfam" id="PF06172">
    <property type="entry name" value="Cupin_5"/>
    <property type="match status" value="1"/>
</dbReference>
<evidence type="ECO:0000313" key="2">
    <source>
        <dbReference type="EMBL" id="JAT55367.1"/>
    </source>
</evidence>
<dbReference type="PANTHER" id="PTHR33387">
    <property type="entry name" value="RMLC-LIKE JELLY ROLL FOLD PROTEIN"/>
    <property type="match status" value="1"/>
</dbReference>
<dbReference type="AlphaFoldDB" id="A0A1D1YL55"/>
<proteinExistence type="predicted"/>
<accession>A0A1D1YL55</accession>
<dbReference type="EMBL" id="GDJX01012569">
    <property type="protein sequence ID" value="JAT55367.1"/>
    <property type="molecule type" value="Transcribed_RNA"/>
</dbReference>
<organism evidence="2">
    <name type="scientific">Anthurium amnicola</name>
    <dbReference type="NCBI Taxonomy" id="1678845"/>
    <lineage>
        <taxon>Eukaryota</taxon>
        <taxon>Viridiplantae</taxon>
        <taxon>Streptophyta</taxon>
        <taxon>Embryophyta</taxon>
        <taxon>Tracheophyta</taxon>
        <taxon>Spermatophyta</taxon>
        <taxon>Magnoliopsida</taxon>
        <taxon>Liliopsida</taxon>
        <taxon>Araceae</taxon>
        <taxon>Pothoideae</taxon>
        <taxon>Potheae</taxon>
        <taxon>Anthurium</taxon>
    </lineage>
</organism>
<dbReference type="Gene3D" id="2.60.120.10">
    <property type="entry name" value="Jelly Rolls"/>
    <property type="match status" value="1"/>
</dbReference>
<evidence type="ECO:0000259" key="1">
    <source>
        <dbReference type="Pfam" id="PF06172"/>
    </source>
</evidence>
<feature type="non-terminal residue" evidence="2">
    <location>
        <position position="1"/>
    </location>
</feature>
<dbReference type="InterPro" id="IPR009327">
    <property type="entry name" value="Cupin_DUF985"/>
</dbReference>
<dbReference type="InterPro" id="IPR014710">
    <property type="entry name" value="RmlC-like_jellyroll"/>
</dbReference>
<reference evidence="2" key="1">
    <citation type="submission" date="2015-07" db="EMBL/GenBank/DDBJ databases">
        <title>Transcriptome Assembly of Anthurium amnicola.</title>
        <authorList>
            <person name="Suzuki J."/>
        </authorList>
    </citation>
    <scope>NUCLEOTIDE SEQUENCE</scope>
</reference>